<protein>
    <submittedName>
        <fullName evidence="1">Uncharacterized protein</fullName>
    </submittedName>
</protein>
<proteinExistence type="predicted"/>
<dbReference type="AlphaFoldDB" id="A0AAW0QUF1"/>
<gene>
    <name evidence="1" type="ORF">PG999_007820</name>
</gene>
<organism evidence="1 2">
    <name type="scientific">Apiospora kogelbergensis</name>
    <dbReference type="NCBI Taxonomy" id="1337665"/>
    <lineage>
        <taxon>Eukaryota</taxon>
        <taxon>Fungi</taxon>
        <taxon>Dikarya</taxon>
        <taxon>Ascomycota</taxon>
        <taxon>Pezizomycotina</taxon>
        <taxon>Sordariomycetes</taxon>
        <taxon>Xylariomycetidae</taxon>
        <taxon>Amphisphaeriales</taxon>
        <taxon>Apiosporaceae</taxon>
        <taxon>Apiospora</taxon>
    </lineage>
</organism>
<dbReference type="EMBL" id="JAQQWP010000007">
    <property type="protein sequence ID" value="KAK8109683.1"/>
    <property type="molecule type" value="Genomic_DNA"/>
</dbReference>
<comment type="caution">
    <text evidence="1">The sequence shown here is derived from an EMBL/GenBank/DDBJ whole genome shotgun (WGS) entry which is preliminary data.</text>
</comment>
<keyword evidence="2" id="KW-1185">Reference proteome</keyword>
<dbReference type="Proteomes" id="UP001392437">
    <property type="component" value="Unassembled WGS sequence"/>
</dbReference>
<evidence type="ECO:0000313" key="1">
    <source>
        <dbReference type="EMBL" id="KAK8109683.1"/>
    </source>
</evidence>
<accession>A0AAW0QUF1</accession>
<evidence type="ECO:0000313" key="2">
    <source>
        <dbReference type="Proteomes" id="UP001392437"/>
    </source>
</evidence>
<reference evidence="1 2" key="1">
    <citation type="submission" date="2023-01" db="EMBL/GenBank/DDBJ databases">
        <title>Analysis of 21 Apiospora genomes using comparative genomics revels a genus with tremendous synthesis potential of carbohydrate active enzymes and secondary metabolites.</title>
        <authorList>
            <person name="Sorensen T."/>
        </authorList>
    </citation>
    <scope>NUCLEOTIDE SEQUENCE [LARGE SCALE GENOMIC DNA]</scope>
    <source>
        <strain evidence="1 2">CBS 117206</strain>
    </source>
</reference>
<name>A0AAW0QUF1_9PEZI</name>
<sequence>MRETSSKSIGDKVRLQVPNRLDELNFKCREPGLVDDGVFTVKIGQIHDAPAQSFPKLRPDSVDEAAVRGVLLLHARDDAPGSRSNVIIRGEKPDARYEDPGEALRAPAVAVV</sequence>